<protein>
    <submittedName>
        <fullName evidence="1">Glycosyltransferase involved in cell wall biosynthesis</fullName>
    </submittedName>
</protein>
<keyword evidence="2" id="KW-1185">Reference proteome</keyword>
<dbReference type="Pfam" id="PF13692">
    <property type="entry name" value="Glyco_trans_1_4"/>
    <property type="match status" value="1"/>
</dbReference>
<evidence type="ECO:0000313" key="2">
    <source>
        <dbReference type="Proteomes" id="UP001241603"/>
    </source>
</evidence>
<dbReference type="Proteomes" id="UP001241603">
    <property type="component" value="Unassembled WGS sequence"/>
</dbReference>
<gene>
    <name evidence="1" type="ORF">QO014_002979</name>
</gene>
<dbReference type="PANTHER" id="PTHR12526">
    <property type="entry name" value="GLYCOSYLTRANSFERASE"/>
    <property type="match status" value="1"/>
</dbReference>
<dbReference type="EMBL" id="JAUSVO010000004">
    <property type="protein sequence ID" value="MDQ0438584.1"/>
    <property type="molecule type" value="Genomic_DNA"/>
</dbReference>
<organism evidence="1 2">
    <name type="scientific">Kaistia dalseonensis</name>
    <dbReference type="NCBI Taxonomy" id="410840"/>
    <lineage>
        <taxon>Bacteria</taxon>
        <taxon>Pseudomonadati</taxon>
        <taxon>Pseudomonadota</taxon>
        <taxon>Alphaproteobacteria</taxon>
        <taxon>Hyphomicrobiales</taxon>
        <taxon>Kaistiaceae</taxon>
        <taxon>Kaistia</taxon>
    </lineage>
</organism>
<dbReference type="SUPFAM" id="SSF53756">
    <property type="entry name" value="UDP-Glycosyltransferase/glycogen phosphorylase"/>
    <property type="match status" value="1"/>
</dbReference>
<dbReference type="RefSeq" id="WP_266349493.1">
    <property type="nucleotide sequence ID" value="NZ_JAPKNG010000004.1"/>
</dbReference>
<comment type="caution">
    <text evidence="1">The sequence shown here is derived from an EMBL/GenBank/DDBJ whole genome shotgun (WGS) entry which is preliminary data.</text>
</comment>
<sequence>MVHRLTMLHPIDPRGRKVGGIETHVRLMYERRPADFSVLLVGIDERGDLELGRPVKLQLGDHSVDFLPVARIPDSEIHTAAKKLGQSVTLRFALGALRYLPTIRRLGDAPEATTELQRFELGLIGRLIGRPVVQIVHGEGSRKDKMDSLIRRFWYLNLVNERIALSLASRIVCVNASIIERFKKIAPRLLSKSELLTVSVDMDRFTAAPFPDDDIFRIVFAGRLDSFKDPGLMFQTMRRLHWSLGGKFEFHYVGTSDPHRFPEFQAIAPYTVLHGFQDSAGVAAVLRHCHAGVLTSYFEGMPCFLLELLSSGRPIGAVRLPQFDSLVINGESGFLVDRSESAAETAERLREGFLALRQQMSERKLDPAAIRKKVLPYSTRTQMPRLFDRHRRLARKAAPPRTEALRDGSS</sequence>
<dbReference type="Gene3D" id="3.40.50.2000">
    <property type="entry name" value="Glycogen Phosphorylase B"/>
    <property type="match status" value="2"/>
</dbReference>
<proteinExistence type="predicted"/>
<accession>A0ABU0HAP9</accession>
<reference evidence="1 2" key="1">
    <citation type="submission" date="2023-07" db="EMBL/GenBank/DDBJ databases">
        <title>Genomic Encyclopedia of Type Strains, Phase IV (KMG-IV): sequencing the most valuable type-strain genomes for metagenomic binning, comparative biology and taxonomic classification.</title>
        <authorList>
            <person name="Goeker M."/>
        </authorList>
    </citation>
    <scope>NUCLEOTIDE SEQUENCE [LARGE SCALE GENOMIC DNA]</scope>
    <source>
        <strain evidence="1 2">B6-8</strain>
    </source>
</reference>
<name>A0ABU0HAP9_9HYPH</name>
<evidence type="ECO:0000313" key="1">
    <source>
        <dbReference type="EMBL" id="MDQ0438584.1"/>
    </source>
</evidence>